<accession>A0ABT8LCR8</accession>
<reference evidence="1" key="1">
    <citation type="submission" date="2023-06" db="EMBL/GenBank/DDBJ databases">
        <title>Genomic of Agaribacillus aureum.</title>
        <authorList>
            <person name="Wang G."/>
        </authorList>
    </citation>
    <scope>NUCLEOTIDE SEQUENCE</scope>
    <source>
        <strain evidence="1">BMA12</strain>
    </source>
</reference>
<dbReference type="Proteomes" id="UP001172083">
    <property type="component" value="Unassembled WGS sequence"/>
</dbReference>
<dbReference type="Pfam" id="PF24702">
    <property type="entry name" value="DUF7665"/>
    <property type="match status" value="1"/>
</dbReference>
<evidence type="ECO:0000313" key="2">
    <source>
        <dbReference type="Proteomes" id="UP001172083"/>
    </source>
</evidence>
<dbReference type="RefSeq" id="WP_346760913.1">
    <property type="nucleotide sequence ID" value="NZ_JAUJEB010000007.1"/>
</dbReference>
<protein>
    <submittedName>
        <fullName evidence="1">Uncharacterized protein</fullName>
    </submittedName>
</protein>
<dbReference type="InterPro" id="IPR056082">
    <property type="entry name" value="BilB-like"/>
</dbReference>
<keyword evidence="2" id="KW-1185">Reference proteome</keyword>
<proteinExistence type="predicted"/>
<organism evidence="1 2">
    <name type="scientific">Agaribacillus aureus</name>
    <dbReference type="NCBI Taxonomy" id="3051825"/>
    <lineage>
        <taxon>Bacteria</taxon>
        <taxon>Pseudomonadati</taxon>
        <taxon>Bacteroidota</taxon>
        <taxon>Cytophagia</taxon>
        <taxon>Cytophagales</taxon>
        <taxon>Splendidivirgaceae</taxon>
        <taxon>Agaribacillus</taxon>
    </lineage>
</organism>
<sequence>MKIFIHVNNNLKYKVADLDPKTKIGFLVKEFASELVSNQDYIEDVEVYIRNKKDDLDKGKSLKEVRIEEGSHLFVGRCKTVDVIINYAGQEYTVNVPSSTPARRIRKTALEHFCIAEDDGVDLLLWLDQATYLEDRNLIGSTTDYPECATKLLLASKEDVQGNPEEEVLAGHLNSPEFLSGELDKSWGLVKSEGPKWPFYVFWIQAKNGIKYHFRFDLTGYNQNAPTALLWNIETQAPLDPVEWPNWNKRAKQVFRLWGKQCLYLPIDRLALQGHNDWHQKHAYLMWKSLEDSITKYLLELYQILNY</sequence>
<name>A0ABT8LCR8_9BACT</name>
<gene>
    <name evidence="1" type="ORF">QQ020_26085</name>
</gene>
<evidence type="ECO:0000313" key="1">
    <source>
        <dbReference type="EMBL" id="MDN5215574.1"/>
    </source>
</evidence>
<comment type="caution">
    <text evidence="1">The sequence shown here is derived from an EMBL/GenBank/DDBJ whole genome shotgun (WGS) entry which is preliminary data.</text>
</comment>
<dbReference type="EMBL" id="JAUJEB010000007">
    <property type="protein sequence ID" value="MDN5215574.1"/>
    <property type="molecule type" value="Genomic_DNA"/>
</dbReference>